<sequence length="35" mass="3956">MTLIFYPRSSTISGIRALSTYNFPIFGLTIPKTFT</sequence>
<proteinExistence type="predicted"/>
<evidence type="ECO:0000313" key="1">
    <source>
        <dbReference type="EMBL" id="AGA76582.1"/>
    </source>
</evidence>
<gene>
    <name evidence="1" type="ordered locus">Echvi_0291</name>
</gene>
<name>L0FTG8_ECHVK</name>
<dbReference type="AlphaFoldDB" id="L0FTG8"/>
<dbReference type="STRING" id="926556.Echvi_0291"/>
<protein>
    <submittedName>
        <fullName evidence="1">Uncharacterized protein</fullName>
    </submittedName>
</protein>
<dbReference type="Proteomes" id="UP000010796">
    <property type="component" value="Chromosome"/>
</dbReference>
<dbReference type="EMBL" id="CP003346">
    <property type="protein sequence ID" value="AGA76582.1"/>
    <property type="molecule type" value="Genomic_DNA"/>
</dbReference>
<dbReference type="KEGG" id="evi:Echvi_0291"/>
<organism evidence="1 2">
    <name type="scientific">Echinicola vietnamensis (strain DSM 17526 / LMG 23754 / KMM 6221)</name>
    <dbReference type="NCBI Taxonomy" id="926556"/>
    <lineage>
        <taxon>Bacteria</taxon>
        <taxon>Pseudomonadati</taxon>
        <taxon>Bacteroidota</taxon>
        <taxon>Cytophagia</taxon>
        <taxon>Cytophagales</taxon>
        <taxon>Cyclobacteriaceae</taxon>
        <taxon>Echinicola</taxon>
    </lineage>
</organism>
<keyword evidence="2" id="KW-1185">Reference proteome</keyword>
<accession>L0FTG8</accession>
<dbReference type="HOGENOM" id="CLU_3364674_0_0_10"/>
<evidence type="ECO:0000313" key="2">
    <source>
        <dbReference type="Proteomes" id="UP000010796"/>
    </source>
</evidence>
<reference evidence="2" key="1">
    <citation type="submission" date="2012-02" db="EMBL/GenBank/DDBJ databases">
        <title>The complete genome of Echinicola vietnamensis DSM 17526.</title>
        <authorList>
            <person name="Lucas S."/>
            <person name="Copeland A."/>
            <person name="Lapidus A."/>
            <person name="Glavina del Rio T."/>
            <person name="Dalin E."/>
            <person name="Tice H."/>
            <person name="Bruce D."/>
            <person name="Goodwin L."/>
            <person name="Pitluck S."/>
            <person name="Peters L."/>
            <person name="Ovchinnikova G."/>
            <person name="Teshima H."/>
            <person name="Kyrpides N."/>
            <person name="Mavromatis K."/>
            <person name="Ivanova N."/>
            <person name="Brettin T."/>
            <person name="Detter J.C."/>
            <person name="Han C."/>
            <person name="Larimer F."/>
            <person name="Land M."/>
            <person name="Hauser L."/>
            <person name="Markowitz V."/>
            <person name="Cheng J.-F."/>
            <person name="Hugenholtz P."/>
            <person name="Woyke T."/>
            <person name="Wu D."/>
            <person name="Brambilla E."/>
            <person name="Klenk H.-P."/>
            <person name="Eisen J.A."/>
        </authorList>
    </citation>
    <scope>NUCLEOTIDE SEQUENCE [LARGE SCALE GENOMIC DNA]</scope>
    <source>
        <strain evidence="2">DSM 17526 / LMG 23754 / KMM 6221</strain>
    </source>
</reference>